<dbReference type="EMBL" id="CAXAMM010024003">
    <property type="protein sequence ID" value="CAK9054578.1"/>
    <property type="molecule type" value="Genomic_DNA"/>
</dbReference>
<accession>A0ABP0MTP3</accession>
<name>A0ABP0MTP3_9DINO</name>
<reference evidence="1 2" key="1">
    <citation type="submission" date="2024-02" db="EMBL/GenBank/DDBJ databases">
        <authorList>
            <person name="Chen Y."/>
            <person name="Shah S."/>
            <person name="Dougan E. K."/>
            <person name="Thang M."/>
            <person name="Chan C."/>
        </authorList>
    </citation>
    <scope>NUCLEOTIDE SEQUENCE [LARGE SCALE GENOMIC DNA]</scope>
</reference>
<proteinExistence type="predicted"/>
<dbReference type="Proteomes" id="UP001642464">
    <property type="component" value="Unassembled WGS sequence"/>
</dbReference>
<organism evidence="1 2">
    <name type="scientific">Durusdinium trenchii</name>
    <dbReference type="NCBI Taxonomy" id="1381693"/>
    <lineage>
        <taxon>Eukaryota</taxon>
        <taxon>Sar</taxon>
        <taxon>Alveolata</taxon>
        <taxon>Dinophyceae</taxon>
        <taxon>Suessiales</taxon>
        <taxon>Symbiodiniaceae</taxon>
        <taxon>Durusdinium</taxon>
    </lineage>
</organism>
<gene>
    <name evidence="1" type="ORF">SCF082_LOCUS29611</name>
</gene>
<keyword evidence="2" id="KW-1185">Reference proteome</keyword>
<sequence>MGKGGYGKGWSRSQWSSQPRKPWQQQTGWQRWSDDHNHGSQYGRNPSSSLNQLCSGMVSSAWDGVRSGVASAAWKAVETTAGVLMKTYQADKPKAIVNSSAQNMMACLAGKSDELQKSGAVHNPDSTNVREDDVSSQVAGHKLVLSVLELQKEQMQQQSLLQKQLLEMCAARAAAEPAPEIARPKDPSSARGSRDRGSQDLTPAASPPRKKGTCRRARARTSVAKKKTAKQTKAKQVPAKPSSAAKAKGKAKVKKAE</sequence>
<protein>
    <submittedName>
        <fullName evidence="1">Uncharacterized protein</fullName>
    </submittedName>
</protein>
<evidence type="ECO:0000313" key="2">
    <source>
        <dbReference type="Proteomes" id="UP001642464"/>
    </source>
</evidence>
<evidence type="ECO:0000313" key="1">
    <source>
        <dbReference type="EMBL" id="CAK9054578.1"/>
    </source>
</evidence>
<comment type="caution">
    <text evidence="1">The sequence shown here is derived from an EMBL/GenBank/DDBJ whole genome shotgun (WGS) entry which is preliminary data.</text>
</comment>